<sequence>MTCHRNEVYFRWGGGTVVVWLQNAAGFARWGPTEDRVEALLDAWRPRAKLRDAPPAAPQSEPEPAPPPTPDKR</sequence>
<evidence type="ECO:0000313" key="3">
    <source>
        <dbReference type="Proteomes" id="UP000814243"/>
    </source>
</evidence>
<feature type="region of interest" description="Disordered" evidence="1">
    <location>
        <begin position="48"/>
        <end position="73"/>
    </location>
</feature>
<name>A0A922SIU1_SPOEX</name>
<feature type="compositionally biased region" description="Pro residues" evidence="1">
    <location>
        <begin position="55"/>
        <end position="73"/>
    </location>
</feature>
<evidence type="ECO:0000313" key="2">
    <source>
        <dbReference type="EMBL" id="KAH9638658.1"/>
    </source>
</evidence>
<dbReference type="AlphaFoldDB" id="A0A922SIU1"/>
<protein>
    <submittedName>
        <fullName evidence="2">Uncharacterized protein</fullName>
    </submittedName>
</protein>
<evidence type="ECO:0000256" key="1">
    <source>
        <dbReference type="SAM" id="MobiDB-lite"/>
    </source>
</evidence>
<proteinExistence type="predicted"/>
<accession>A0A922SIU1</accession>
<gene>
    <name evidence="2" type="ORF">HF086_013930</name>
</gene>
<dbReference type="Proteomes" id="UP000814243">
    <property type="component" value="Unassembled WGS sequence"/>
</dbReference>
<dbReference type="EMBL" id="JACEFF010000377">
    <property type="protein sequence ID" value="KAH9638658.1"/>
    <property type="molecule type" value="Genomic_DNA"/>
</dbReference>
<comment type="caution">
    <text evidence="2">The sequence shown here is derived from an EMBL/GenBank/DDBJ whole genome shotgun (WGS) entry which is preliminary data.</text>
</comment>
<organism evidence="2 3">
    <name type="scientific">Spodoptera exigua</name>
    <name type="common">Beet armyworm</name>
    <name type="synonym">Noctua fulgens</name>
    <dbReference type="NCBI Taxonomy" id="7107"/>
    <lineage>
        <taxon>Eukaryota</taxon>
        <taxon>Metazoa</taxon>
        <taxon>Ecdysozoa</taxon>
        <taxon>Arthropoda</taxon>
        <taxon>Hexapoda</taxon>
        <taxon>Insecta</taxon>
        <taxon>Pterygota</taxon>
        <taxon>Neoptera</taxon>
        <taxon>Endopterygota</taxon>
        <taxon>Lepidoptera</taxon>
        <taxon>Glossata</taxon>
        <taxon>Ditrysia</taxon>
        <taxon>Noctuoidea</taxon>
        <taxon>Noctuidae</taxon>
        <taxon>Amphipyrinae</taxon>
        <taxon>Spodoptera</taxon>
    </lineage>
</organism>
<reference evidence="2" key="1">
    <citation type="journal article" date="2021" name="G3 (Bethesda)">
        <title>Genome and transcriptome analysis of the beet armyworm Spodoptera exigua reveals targets for pest control. .</title>
        <authorList>
            <person name="Simon S."/>
            <person name="Breeschoten T."/>
            <person name="Jansen H.J."/>
            <person name="Dirks R.P."/>
            <person name="Schranz M.E."/>
            <person name="Ros V.I.D."/>
        </authorList>
    </citation>
    <scope>NUCLEOTIDE SEQUENCE</scope>
    <source>
        <strain evidence="2">TB_SE_WUR_2020</strain>
    </source>
</reference>